<dbReference type="GO" id="GO:0008168">
    <property type="term" value="F:methyltransferase activity"/>
    <property type="evidence" value="ECO:0007669"/>
    <property type="project" value="UniProtKB-KW"/>
</dbReference>
<dbReference type="PANTHER" id="PTHR34203">
    <property type="entry name" value="METHYLTRANSFERASE, FKBM FAMILY PROTEIN"/>
    <property type="match status" value="1"/>
</dbReference>
<keyword evidence="2" id="KW-0489">Methyltransferase</keyword>
<dbReference type="AlphaFoldDB" id="A0A7V4G865"/>
<dbReference type="PANTHER" id="PTHR34203:SF15">
    <property type="entry name" value="SLL1173 PROTEIN"/>
    <property type="match status" value="1"/>
</dbReference>
<dbReference type="GO" id="GO:0032259">
    <property type="term" value="P:methylation"/>
    <property type="evidence" value="ECO:0007669"/>
    <property type="project" value="UniProtKB-KW"/>
</dbReference>
<dbReference type="InterPro" id="IPR029063">
    <property type="entry name" value="SAM-dependent_MTases_sf"/>
</dbReference>
<proteinExistence type="predicted"/>
<dbReference type="Pfam" id="PF05050">
    <property type="entry name" value="Methyltransf_21"/>
    <property type="match status" value="1"/>
</dbReference>
<name>A0A7V4G865_9BACT</name>
<keyword evidence="2" id="KW-0808">Transferase</keyword>
<sequence length="304" mass="33729">MTGISWKNPARRLFRWYLSKFPLRDGKARAYAAWQEKLLPPQRFAVTAMDAGFTMELDLADPEQRKLYFYRHYHERYEARLLSWCLAPGEVFWDVGAHVGYFALLGAKAVGPAGRVVAFEPASGAWERLARNVALNPGLPIFPVKAAVCDTPGQAVLYAAGETVDSSASLFTLAGETSRREVVPTLTLDDFSQGPKERPPDFIKLDVEGAELAALRGARETLASFAPLLLVEIKEAICRALGQGPHAIYDFLGELGYRPAGLHRGRWRLGREPGEILGRNVLFLNPDLTSHRERAARARVRGLS</sequence>
<accession>A0A7V4G865</accession>
<evidence type="ECO:0000259" key="1">
    <source>
        <dbReference type="Pfam" id="PF05050"/>
    </source>
</evidence>
<dbReference type="SUPFAM" id="SSF53335">
    <property type="entry name" value="S-adenosyl-L-methionine-dependent methyltransferases"/>
    <property type="match status" value="1"/>
</dbReference>
<dbReference type="EMBL" id="DSXI01000277">
    <property type="protein sequence ID" value="HGS05021.1"/>
    <property type="molecule type" value="Genomic_DNA"/>
</dbReference>
<comment type="caution">
    <text evidence="2">The sequence shown here is derived from an EMBL/GenBank/DDBJ whole genome shotgun (WGS) entry which is preliminary data.</text>
</comment>
<dbReference type="NCBIfam" id="TIGR01444">
    <property type="entry name" value="fkbM_fam"/>
    <property type="match status" value="1"/>
</dbReference>
<feature type="domain" description="Methyltransferase FkbM" evidence="1">
    <location>
        <begin position="94"/>
        <end position="258"/>
    </location>
</feature>
<evidence type="ECO:0000313" key="2">
    <source>
        <dbReference type="EMBL" id="HGS05021.1"/>
    </source>
</evidence>
<gene>
    <name evidence="2" type="ORF">ENT08_04670</name>
</gene>
<dbReference type="InterPro" id="IPR052514">
    <property type="entry name" value="SAM-dependent_MTase"/>
</dbReference>
<reference evidence="2" key="1">
    <citation type="journal article" date="2020" name="mSystems">
        <title>Genome- and Community-Level Interaction Insights into Carbon Utilization and Element Cycling Functions of Hydrothermarchaeota in Hydrothermal Sediment.</title>
        <authorList>
            <person name="Zhou Z."/>
            <person name="Liu Y."/>
            <person name="Xu W."/>
            <person name="Pan J."/>
            <person name="Luo Z.H."/>
            <person name="Li M."/>
        </authorList>
    </citation>
    <scope>NUCLEOTIDE SEQUENCE [LARGE SCALE GENOMIC DNA]</scope>
    <source>
        <strain evidence="2">SpSt-548</strain>
    </source>
</reference>
<dbReference type="InterPro" id="IPR006342">
    <property type="entry name" value="FkbM_mtfrase"/>
</dbReference>
<dbReference type="Gene3D" id="3.40.50.150">
    <property type="entry name" value="Vaccinia Virus protein VP39"/>
    <property type="match status" value="1"/>
</dbReference>
<organism evidence="2">
    <name type="scientific">Desulfobacca acetoxidans</name>
    <dbReference type="NCBI Taxonomy" id="60893"/>
    <lineage>
        <taxon>Bacteria</taxon>
        <taxon>Pseudomonadati</taxon>
        <taxon>Thermodesulfobacteriota</taxon>
        <taxon>Desulfobaccia</taxon>
        <taxon>Desulfobaccales</taxon>
        <taxon>Desulfobaccaceae</taxon>
        <taxon>Desulfobacca</taxon>
    </lineage>
</organism>
<protein>
    <submittedName>
        <fullName evidence="2">FkbM family methyltransferase</fullName>
    </submittedName>
</protein>